<evidence type="ECO:0000313" key="2">
    <source>
        <dbReference type="EMBL" id="MFD2183679.1"/>
    </source>
</evidence>
<keyword evidence="3" id="KW-1185">Reference proteome</keyword>
<name>A0ABW5AP96_9BRAD</name>
<comment type="caution">
    <text evidence="2">The sequence shown here is derived from an EMBL/GenBank/DDBJ whole genome shotgun (WGS) entry which is preliminary data.</text>
</comment>
<evidence type="ECO:0000313" key="3">
    <source>
        <dbReference type="Proteomes" id="UP001597314"/>
    </source>
</evidence>
<dbReference type="Proteomes" id="UP001597314">
    <property type="component" value="Unassembled WGS sequence"/>
</dbReference>
<feature type="region of interest" description="Disordered" evidence="1">
    <location>
        <begin position="44"/>
        <end position="69"/>
    </location>
</feature>
<dbReference type="EMBL" id="JBHUIW010000019">
    <property type="protein sequence ID" value="MFD2183679.1"/>
    <property type="molecule type" value="Genomic_DNA"/>
</dbReference>
<protein>
    <submittedName>
        <fullName evidence="2">PilN domain-containing protein</fullName>
    </submittedName>
</protein>
<dbReference type="PANTHER" id="PTHR40278:SF1">
    <property type="entry name" value="DNA UTILIZATION PROTEIN HOFN"/>
    <property type="match status" value="1"/>
</dbReference>
<proteinExistence type="predicted"/>
<dbReference type="PANTHER" id="PTHR40278">
    <property type="entry name" value="DNA UTILIZATION PROTEIN HOFN"/>
    <property type="match status" value="1"/>
</dbReference>
<evidence type="ECO:0000256" key="1">
    <source>
        <dbReference type="SAM" id="MobiDB-lite"/>
    </source>
</evidence>
<sequence>MSLAADIGASFGLWIDTLARLANERLGVLKPVRRIEVVEEPDGRFTLRPPAQGGRQQARRKQARRKDMPATPARVTIVDGVVGDDLPDAWAAALRGSRVDLLLQPSRVLSRPLDLPRKAGEFLDGIVRSQIDRLTPWSVADAVYHWTGPVEAGGDRIAVTVVATAKAPVVALSQALTDLGATRVDVAVGGLAAGTGPITLHAQRIGTREPHAGLRVALAVVLVVSALAATLALGAGGLVADGLESERAAIERRIAQRRVALRAGRNPQANSALDLLARRKHATPAAVMALESLSAALPDHTYATELRIEGDKLQVIGFSRDAAALIAIIEQSPQFTRATFFAPTTRSTAEPGERFHIEARLRPYFGGGS</sequence>
<dbReference type="RefSeq" id="WP_378478830.1">
    <property type="nucleotide sequence ID" value="NZ_JBHUIW010000019.1"/>
</dbReference>
<accession>A0ABW5AP96</accession>
<reference evidence="3" key="1">
    <citation type="journal article" date="2019" name="Int. J. Syst. Evol. Microbiol.">
        <title>The Global Catalogue of Microorganisms (GCM) 10K type strain sequencing project: providing services to taxonomists for standard genome sequencing and annotation.</title>
        <authorList>
            <consortium name="The Broad Institute Genomics Platform"/>
            <consortium name="The Broad Institute Genome Sequencing Center for Infectious Disease"/>
            <person name="Wu L."/>
            <person name="Ma J."/>
        </authorList>
    </citation>
    <scope>NUCLEOTIDE SEQUENCE [LARGE SCALE GENOMIC DNA]</scope>
    <source>
        <strain evidence="3">CGMCC 1.6774</strain>
    </source>
</reference>
<organism evidence="2 3">
    <name type="scientific">Rhodoplanes azumiensis</name>
    <dbReference type="NCBI Taxonomy" id="1897628"/>
    <lineage>
        <taxon>Bacteria</taxon>
        <taxon>Pseudomonadati</taxon>
        <taxon>Pseudomonadota</taxon>
        <taxon>Alphaproteobacteria</taxon>
        <taxon>Hyphomicrobiales</taxon>
        <taxon>Nitrobacteraceae</taxon>
        <taxon>Rhodoplanes</taxon>
    </lineage>
</organism>
<dbReference type="InterPro" id="IPR052534">
    <property type="entry name" value="Extracell_DNA_Util/SecSys_Comp"/>
</dbReference>
<gene>
    <name evidence="2" type="ORF">ACFSOX_16100</name>
</gene>
<dbReference type="Pfam" id="PF05137">
    <property type="entry name" value="PilN"/>
    <property type="match status" value="1"/>
</dbReference>
<dbReference type="InterPro" id="IPR007813">
    <property type="entry name" value="PilN"/>
</dbReference>